<accession>A0ABD1L2A8</accession>
<dbReference type="EMBL" id="JBGMDY010000011">
    <property type="protein sequence ID" value="KAL2317655.1"/>
    <property type="molecule type" value="Genomic_DNA"/>
</dbReference>
<organism evidence="1 2">
    <name type="scientific">Flemingia macrophylla</name>
    <dbReference type="NCBI Taxonomy" id="520843"/>
    <lineage>
        <taxon>Eukaryota</taxon>
        <taxon>Viridiplantae</taxon>
        <taxon>Streptophyta</taxon>
        <taxon>Embryophyta</taxon>
        <taxon>Tracheophyta</taxon>
        <taxon>Spermatophyta</taxon>
        <taxon>Magnoliopsida</taxon>
        <taxon>eudicotyledons</taxon>
        <taxon>Gunneridae</taxon>
        <taxon>Pentapetalae</taxon>
        <taxon>rosids</taxon>
        <taxon>fabids</taxon>
        <taxon>Fabales</taxon>
        <taxon>Fabaceae</taxon>
        <taxon>Papilionoideae</taxon>
        <taxon>50 kb inversion clade</taxon>
        <taxon>NPAAA clade</taxon>
        <taxon>indigoferoid/millettioid clade</taxon>
        <taxon>Phaseoleae</taxon>
        <taxon>Flemingia</taxon>
    </lineage>
</organism>
<name>A0ABD1L2A8_9FABA</name>
<keyword evidence="2" id="KW-1185">Reference proteome</keyword>
<dbReference type="Proteomes" id="UP001603857">
    <property type="component" value="Unassembled WGS sequence"/>
</dbReference>
<protein>
    <submittedName>
        <fullName evidence="1">Uncharacterized protein</fullName>
    </submittedName>
</protein>
<comment type="caution">
    <text evidence="1">The sequence shown here is derived from an EMBL/GenBank/DDBJ whole genome shotgun (WGS) entry which is preliminary data.</text>
</comment>
<sequence length="151" mass="16678">MDALDPSLLKPLLAALVSDSSQKPFVATTQNTITAAYQCRDDLSNADCRVQLAACNLLYQVVGFAGPCARSSSTKLRLPHRRRRRGVRSEEGGGVPMARERRRVVLHGELPSLYVRRSAKAVWEMLAGIVLGVPQNRLRRPRESRGGRSGR</sequence>
<gene>
    <name evidence="1" type="ORF">Fmac_031531</name>
</gene>
<reference evidence="1 2" key="1">
    <citation type="submission" date="2024-08" db="EMBL/GenBank/DDBJ databases">
        <title>Insights into the chromosomal genome structure of Flemingia macrophylla.</title>
        <authorList>
            <person name="Ding Y."/>
            <person name="Zhao Y."/>
            <person name="Bi W."/>
            <person name="Wu M."/>
            <person name="Zhao G."/>
            <person name="Gong Y."/>
            <person name="Li W."/>
            <person name="Zhang P."/>
        </authorList>
    </citation>
    <scope>NUCLEOTIDE SEQUENCE [LARGE SCALE GENOMIC DNA]</scope>
    <source>
        <strain evidence="1">DYQJB</strain>
        <tissue evidence="1">Leaf</tissue>
    </source>
</reference>
<proteinExistence type="predicted"/>
<evidence type="ECO:0000313" key="1">
    <source>
        <dbReference type="EMBL" id="KAL2317655.1"/>
    </source>
</evidence>
<dbReference type="AlphaFoldDB" id="A0ABD1L2A8"/>
<evidence type="ECO:0000313" key="2">
    <source>
        <dbReference type="Proteomes" id="UP001603857"/>
    </source>
</evidence>